<keyword evidence="4" id="KW-0378">Hydrolase</keyword>
<evidence type="ECO:0000256" key="1">
    <source>
        <dbReference type="ARBA" id="ARBA00008455"/>
    </source>
</evidence>
<keyword evidence="2" id="KW-0645">Protease</keyword>
<dbReference type="EMBL" id="CAJPVJ010001803">
    <property type="protein sequence ID" value="CAG2165316.1"/>
    <property type="molecule type" value="Genomic_DNA"/>
</dbReference>
<dbReference type="PROSITE" id="PS00639">
    <property type="entry name" value="THIOL_PROTEASE_HIS"/>
    <property type="match status" value="1"/>
</dbReference>
<evidence type="ECO:0000256" key="4">
    <source>
        <dbReference type="ARBA" id="ARBA00022801"/>
    </source>
</evidence>
<dbReference type="Gene3D" id="3.90.70.10">
    <property type="entry name" value="Cysteine proteinases"/>
    <property type="match status" value="2"/>
</dbReference>
<dbReference type="AlphaFoldDB" id="A0A7R9QH88"/>
<dbReference type="CDD" id="cd02620">
    <property type="entry name" value="Peptidase_C1A_CathepsinB"/>
    <property type="match status" value="2"/>
</dbReference>
<evidence type="ECO:0000256" key="3">
    <source>
        <dbReference type="ARBA" id="ARBA00022729"/>
    </source>
</evidence>
<keyword evidence="11" id="KW-1185">Reference proteome</keyword>
<feature type="signal peptide" evidence="8">
    <location>
        <begin position="1"/>
        <end position="28"/>
    </location>
</feature>
<dbReference type="PRINTS" id="PR00705">
    <property type="entry name" value="PAPAIN"/>
</dbReference>
<reference evidence="10" key="1">
    <citation type="submission" date="2020-11" db="EMBL/GenBank/DDBJ databases">
        <authorList>
            <person name="Tran Van P."/>
        </authorList>
    </citation>
    <scope>NUCLEOTIDE SEQUENCE</scope>
</reference>
<dbReference type="SMART" id="SM00645">
    <property type="entry name" value="Pept_C1"/>
    <property type="match status" value="2"/>
</dbReference>
<proteinExistence type="inferred from homology"/>
<dbReference type="GO" id="GO:0006508">
    <property type="term" value="P:proteolysis"/>
    <property type="evidence" value="ECO:0007669"/>
    <property type="project" value="UniProtKB-KW"/>
</dbReference>
<dbReference type="EMBL" id="OC916628">
    <property type="protein sequence ID" value="CAD7644789.1"/>
    <property type="molecule type" value="Genomic_DNA"/>
</dbReference>
<keyword evidence="3 8" id="KW-0732">Signal</keyword>
<dbReference type="InterPro" id="IPR013128">
    <property type="entry name" value="Peptidase_C1A"/>
</dbReference>
<dbReference type="PROSITE" id="PS00640">
    <property type="entry name" value="THIOL_PROTEASE_ASN"/>
    <property type="match status" value="2"/>
</dbReference>
<name>A0A7R9QH88_9ACAR</name>
<evidence type="ECO:0000259" key="9">
    <source>
        <dbReference type="SMART" id="SM00645"/>
    </source>
</evidence>
<dbReference type="InterPro" id="IPR000169">
    <property type="entry name" value="Pept_cys_AS"/>
</dbReference>
<dbReference type="Proteomes" id="UP000728032">
    <property type="component" value="Unassembled WGS sequence"/>
</dbReference>
<evidence type="ECO:0000256" key="6">
    <source>
        <dbReference type="ARBA" id="ARBA00023145"/>
    </source>
</evidence>
<evidence type="ECO:0000256" key="8">
    <source>
        <dbReference type="SAM" id="SignalP"/>
    </source>
</evidence>
<sequence length="614" mass="67547">MSTENTTRTKIMLLQILLSCTLAVLAHGTNDIDYINSLGASWTAGKNFEDGFEPALGLAPGYRPLPPSDDMIYDTAEDIPESFDPREQWPDCYTVKEIRNQGCCGSCWAFSASEVISDRICIASKNKEQVEVSAEDVLTCGGAGTCQGGWPSSVFSYYIKSGVVSGGLYQSKKGCQPYVITGDHPCASYVPTPKCQKSCIEGYNRTYTQDKHFGSKSYGVRVSDVQRELMTNGPVSATFSVYEDFFAYKTGVYHHLTGAVKGGHAVKLMGWGVENGVNYWLVANSWGEVFGEKGYFKIKRGNNECGFEVILSSILTVNLAHGSNNVIDYVNSLDTTWKAGKNFADDYRPGLGLLSGYKPRAPSSDIIYDTNEDIPQSFDPRQQWPDCYTVKEIRDQGCCGSCWAFAASEVISDRICIASKSKQQVEVSAQDVLTCSNTGDCGGGAPNFVYDYYIKSGVITGGLVDSHNGCQPYTITGRHPCKEYVDTPKCNRTCIEGYNRTYTQDKHFGSKQYGVSVKDAQRELMTNGPISAGMLVYSDFYNYKSGVYQHVTGDVEGAHVVKLMGWGVENDVDYWLVANSWGTVFGEQGYFKIIRGTNECLFENGGFETVASLR</sequence>
<accession>A0A7R9QH88</accession>
<dbReference type="InterPro" id="IPR038765">
    <property type="entry name" value="Papain-like_cys_pep_sf"/>
</dbReference>
<keyword evidence="5" id="KW-0788">Thiol protease</keyword>
<dbReference type="PANTHER" id="PTHR12411">
    <property type="entry name" value="CYSTEINE PROTEASE FAMILY C1-RELATED"/>
    <property type="match status" value="1"/>
</dbReference>
<evidence type="ECO:0000256" key="5">
    <source>
        <dbReference type="ARBA" id="ARBA00022807"/>
    </source>
</evidence>
<feature type="chain" id="PRO_5036211827" description="Peptidase C1A papain C-terminal domain-containing protein" evidence="8">
    <location>
        <begin position="29"/>
        <end position="614"/>
    </location>
</feature>
<evidence type="ECO:0000313" key="11">
    <source>
        <dbReference type="Proteomes" id="UP000728032"/>
    </source>
</evidence>
<dbReference type="InterPro" id="IPR000668">
    <property type="entry name" value="Peptidase_C1A_C"/>
</dbReference>
<dbReference type="Pfam" id="PF00112">
    <property type="entry name" value="Peptidase_C1"/>
    <property type="match status" value="2"/>
</dbReference>
<evidence type="ECO:0000256" key="7">
    <source>
        <dbReference type="ARBA" id="ARBA00023157"/>
    </source>
</evidence>
<dbReference type="FunFam" id="3.90.70.10:FF:000031">
    <property type="entry name" value="Cathepsin B"/>
    <property type="match status" value="2"/>
</dbReference>
<dbReference type="InterPro" id="IPR025660">
    <property type="entry name" value="Pept_his_AS"/>
</dbReference>
<dbReference type="InterPro" id="IPR025661">
    <property type="entry name" value="Pept_asp_AS"/>
</dbReference>
<feature type="domain" description="Peptidase C1A papain C-terminal" evidence="9">
    <location>
        <begin position="79"/>
        <end position="315"/>
    </location>
</feature>
<evidence type="ECO:0000256" key="2">
    <source>
        <dbReference type="ARBA" id="ARBA00022670"/>
    </source>
</evidence>
<gene>
    <name evidence="10" type="ORF">ONB1V03_LOCUS4859</name>
</gene>
<dbReference type="GO" id="GO:0008234">
    <property type="term" value="F:cysteine-type peptidase activity"/>
    <property type="evidence" value="ECO:0007669"/>
    <property type="project" value="UniProtKB-KW"/>
</dbReference>
<evidence type="ECO:0000313" key="10">
    <source>
        <dbReference type="EMBL" id="CAD7644789.1"/>
    </source>
</evidence>
<protein>
    <recommendedName>
        <fullName evidence="9">Peptidase C1A papain C-terminal domain-containing protein</fullName>
    </recommendedName>
</protein>
<organism evidence="10">
    <name type="scientific">Oppiella nova</name>
    <dbReference type="NCBI Taxonomy" id="334625"/>
    <lineage>
        <taxon>Eukaryota</taxon>
        <taxon>Metazoa</taxon>
        <taxon>Ecdysozoa</taxon>
        <taxon>Arthropoda</taxon>
        <taxon>Chelicerata</taxon>
        <taxon>Arachnida</taxon>
        <taxon>Acari</taxon>
        <taxon>Acariformes</taxon>
        <taxon>Sarcoptiformes</taxon>
        <taxon>Oribatida</taxon>
        <taxon>Brachypylina</taxon>
        <taxon>Oppioidea</taxon>
        <taxon>Oppiidae</taxon>
        <taxon>Oppiella</taxon>
    </lineage>
</organism>
<comment type="similarity">
    <text evidence="1">Belongs to the peptidase C1 family.</text>
</comment>
<dbReference type="OrthoDB" id="640249at2759"/>
<keyword evidence="7" id="KW-1015">Disulfide bond</keyword>
<dbReference type="SUPFAM" id="SSF54001">
    <property type="entry name" value="Cysteine proteinases"/>
    <property type="match status" value="2"/>
</dbReference>
<feature type="domain" description="Peptidase C1A papain C-terminal" evidence="9">
    <location>
        <begin position="374"/>
        <end position="610"/>
    </location>
</feature>
<keyword evidence="6" id="KW-0865">Zymogen</keyword>
<dbReference type="PROSITE" id="PS00139">
    <property type="entry name" value="THIOL_PROTEASE_CYS"/>
    <property type="match status" value="2"/>
</dbReference>